<evidence type="ECO:0000313" key="3">
    <source>
        <dbReference type="Proteomes" id="UP000282322"/>
    </source>
</evidence>
<dbReference type="SUPFAM" id="SSF88713">
    <property type="entry name" value="Glycoside hydrolase/deacetylase"/>
    <property type="match status" value="1"/>
</dbReference>
<dbReference type="GO" id="GO:0016810">
    <property type="term" value="F:hydrolase activity, acting on carbon-nitrogen (but not peptide) bonds"/>
    <property type="evidence" value="ECO:0007669"/>
    <property type="project" value="InterPro"/>
</dbReference>
<feature type="domain" description="NodB homology" evidence="1">
    <location>
        <begin position="23"/>
        <end position="273"/>
    </location>
</feature>
<dbReference type="Pfam" id="PF01522">
    <property type="entry name" value="Polysacc_deac_1"/>
    <property type="match status" value="1"/>
</dbReference>
<dbReference type="CDD" id="cd10941">
    <property type="entry name" value="CE4_PuuE_HpPgdA_like_2"/>
    <property type="match status" value="1"/>
</dbReference>
<gene>
    <name evidence="2" type="ORF">EIK79_01875</name>
</gene>
<reference evidence="2 3" key="1">
    <citation type="submission" date="2018-11" db="EMBL/GenBank/DDBJ databases">
        <title>Taxonoimc description of Halomarina strain SPP-AMP-1.</title>
        <authorList>
            <person name="Pal Y."/>
            <person name="Srinivasana K."/>
            <person name="Verma A."/>
            <person name="Kumar P."/>
        </authorList>
    </citation>
    <scope>NUCLEOTIDE SEQUENCE [LARGE SCALE GENOMIC DNA]</scope>
    <source>
        <strain evidence="2 3">SPP-AMP-1</strain>
    </source>
</reference>
<dbReference type="InterPro" id="IPR011330">
    <property type="entry name" value="Glyco_hydro/deAcase_b/a-brl"/>
</dbReference>
<accession>A0A3P3RJ82</accession>
<dbReference type="OrthoDB" id="10436at2157"/>
<dbReference type="InterPro" id="IPR002509">
    <property type="entry name" value="NODB_dom"/>
</dbReference>
<dbReference type="Pfam" id="PF11959">
    <property type="entry name" value="DUF3473"/>
    <property type="match status" value="1"/>
</dbReference>
<name>A0A3P3RJ82_9EURY</name>
<dbReference type="InterPro" id="IPR045235">
    <property type="entry name" value="PuuE_HpPgdA-like"/>
</dbReference>
<keyword evidence="3" id="KW-1185">Reference proteome</keyword>
<dbReference type="Proteomes" id="UP000282322">
    <property type="component" value="Unassembled WGS sequence"/>
</dbReference>
<dbReference type="PANTHER" id="PTHR47561:SF1">
    <property type="entry name" value="POLYSACCHARIDE DEACETYLASE FAMILY PROTEIN (AFU_ORTHOLOGUE AFUA_6G05030)"/>
    <property type="match status" value="1"/>
</dbReference>
<dbReference type="EMBL" id="RRCH01000003">
    <property type="protein sequence ID" value="RRJ33571.1"/>
    <property type="molecule type" value="Genomic_DNA"/>
</dbReference>
<evidence type="ECO:0000313" key="2">
    <source>
        <dbReference type="EMBL" id="RRJ33571.1"/>
    </source>
</evidence>
<dbReference type="Gene3D" id="3.20.20.370">
    <property type="entry name" value="Glycoside hydrolase/deacetylase"/>
    <property type="match status" value="1"/>
</dbReference>
<evidence type="ECO:0000259" key="1">
    <source>
        <dbReference type="PROSITE" id="PS51677"/>
    </source>
</evidence>
<dbReference type="PANTHER" id="PTHR47561">
    <property type="entry name" value="POLYSACCHARIDE DEACETYLASE FAMILY PROTEIN (AFU_ORTHOLOGUE AFUA_6G05030)"/>
    <property type="match status" value="1"/>
</dbReference>
<dbReference type="InterPro" id="IPR022560">
    <property type="entry name" value="DUF3473"/>
</dbReference>
<sequence length="273" mass="30482">MDRPTAVLSVDMEWFTHIPAYRNARGSTTDTDIGRSGVELLLELFGEGDATSTFFVVAEIAEHAPELLTRVVESGHEVGSHTHNHVHLTEVDETERHEELQASRKTLEDATGASVTGFRAPSFDTAHDHFETLDATGYEYDSSVVPCRSIPGWYGGDHTVQRPVPADQAVDGAPSSITELPVAVMPGLRLPLTGTWLRFFGVRYVLWGMRLLSRRGITPILYVHPWELVDLPAVDGVPRRVYWRTGEWMRQAITRILDSRFGFVPMRSLTTAD</sequence>
<comment type="caution">
    <text evidence="2">The sequence shown here is derived from an EMBL/GenBank/DDBJ whole genome shotgun (WGS) entry which is preliminary data.</text>
</comment>
<proteinExistence type="predicted"/>
<dbReference type="GO" id="GO:0005975">
    <property type="term" value="P:carbohydrate metabolic process"/>
    <property type="evidence" value="ECO:0007669"/>
    <property type="project" value="InterPro"/>
</dbReference>
<protein>
    <submittedName>
        <fullName evidence="2">DUF3473 domain-containing protein</fullName>
    </submittedName>
</protein>
<dbReference type="AlphaFoldDB" id="A0A3P3RJ82"/>
<dbReference type="RefSeq" id="WP_124953437.1">
    <property type="nucleotide sequence ID" value="NZ_RRCH01000003.1"/>
</dbReference>
<dbReference type="PROSITE" id="PS51677">
    <property type="entry name" value="NODB"/>
    <property type="match status" value="1"/>
</dbReference>
<organism evidence="2 3">
    <name type="scientific">Halocatena pleomorpha</name>
    <dbReference type="NCBI Taxonomy" id="1785090"/>
    <lineage>
        <taxon>Archaea</taxon>
        <taxon>Methanobacteriati</taxon>
        <taxon>Methanobacteriota</taxon>
        <taxon>Stenosarchaea group</taxon>
        <taxon>Halobacteria</taxon>
        <taxon>Halobacteriales</taxon>
        <taxon>Natronomonadaceae</taxon>
        <taxon>Halocatena</taxon>
    </lineage>
</organism>